<accession>A0A8B8NM24</accession>
<reference evidence="8" key="1">
    <citation type="submission" date="2025-04" db="UniProtKB">
        <authorList>
            <consortium name="RefSeq"/>
        </authorList>
    </citation>
    <scope>IDENTIFICATION</scope>
    <source>
        <tissue evidence="9">Leaf</tissue>
    </source>
</reference>
<evidence type="ECO:0000256" key="2">
    <source>
        <dbReference type="ARBA" id="ARBA00022679"/>
    </source>
</evidence>
<dbReference type="NCBIfam" id="TIGR00530">
    <property type="entry name" value="AGP_acyltrn"/>
    <property type="match status" value="1"/>
</dbReference>
<gene>
    <name evidence="8 9" type="primary">LOC115736160</name>
</gene>
<dbReference type="GO" id="GO:0003841">
    <property type="term" value="F:1-acylglycerol-3-phosphate O-acyltransferase activity"/>
    <property type="evidence" value="ECO:0007669"/>
    <property type="project" value="UniProtKB-UniRule"/>
</dbReference>
<dbReference type="SUPFAM" id="SSF69593">
    <property type="entry name" value="Glycerol-3-phosphate (1)-acyltransferase"/>
    <property type="match status" value="1"/>
</dbReference>
<evidence type="ECO:0000256" key="4">
    <source>
        <dbReference type="RuleBase" id="RU361267"/>
    </source>
</evidence>
<keyword evidence="4" id="KW-0594">Phospholipid biosynthesis</keyword>
<dbReference type="GO" id="GO:0006654">
    <property type="term" value="P:phosphatidic acid biosynthetic process"/>
    <property type="evidence" value="ECO:0007669"/>
    <property type="project" value="TreeGrafter"/>
</dbReference>
<dbReference type="EC" id="2.3.1.51" evidence="4"/>
<evidence type="ECO:0000313" key="7">
    <source>
        <dbReference type="Proteomes" id="UP000827889"/>
    </source>
</evidence>
<dbReference type="OrthoDB" id="417078at2759"/>
<comment type="similarity">
    <text evidence="1 4">Belongs to the 1-acyl-sn-glycerol-3-phosphate acyltransferase family.</text>
</comment>
<feature type="domain" description="Phospholipid/glycerol acyltransferase" evidence="6">
    <location>
        <begin position="204"/>
        <end position="317"/>
    </location>
</feature>
<dbReference type="PANTHER" id="PTHR10434">
    <property type="entry name" value="1-ACYL-SN-GLYCEROL-3-PHOSPHATE ACYLTRANSFERASE"/>
    <property type="match status" value="1"/>
</dbReference>
<dbReference type="GO" id="GO:0016020">
    <property type="term" value="C:membrane"/>
    <property type="evidence" value="ECO:0007669"/>
    <property type="project" value="InterPro"/>
</dbReference>
<proteinExistence type="inferred from homology"/>
<dbReference type="PANTHER" id="PTHR10434:SF60">
    <property type="entry name" value="1-ACYL-SN-GLYCEROL-3-PHOSPHATE ACYLTRANSFERASE LPAT1, CHLOROPLASTIC"/>
    <property type="match status" value="1"/>
</dbReference>
<organism evidence="7 8">
    <name type="scientific">Rhodamnia argentea</name>
    <dbReference type="NCBI Taxonomy" id="178133"/>
    <lineage>
        <taxon>Eukaryota</taxon>
        <taxon>Viridiplantae</taxon>
        <taxon>Streptophyta</taxon>
        <taxon>Embryophyta</taxon>
        <taxon>Tracheophyta</taxon>
        <taxon>Spermatophyta</taxon>
        <taxon>Magnoliopsida</taxon>
        <taxon>eudicotyledons</taxon>
        <taxon>Gunneridae</taxon>
        <taxon>Pentapetalae</taxon>
        <taxon>rosids</taxon>
        <taxon>malvids</taxon>
        <taxon>Myrtales</taxon>
        <taxon>Myrtaceae</taxon>
        <taxon>Myrtoideae</taxon>
        <taxon>Myrteae</taxon>
        <taxon>Australasian group</taxon>
        <taxon>Rhodamnia</taxon>
    </lineage>
</organism>
<comment type="domain">
    <text evidence="4">The HXXXXD motif is essential for acyltransferase activity and may constitute the binding site for the phosphate moiety of the glycerol-3-phosphate.</text>
</comment>
<keyword evidence="4" id="KW-1208">Phospholipid metabolism</keyword>
<dbReference type="Pfam" id="PF01553">
    <property type="entry name" value="Acyltransferase"/>
    <property type="match status" value="1"/>
</dbReference>
<dbReference type="CDD" id="cd07989">
    <property type="entry name" value="LPLAT_AGPAT-like"/>
    <property type="match status" value="1"/>
</dbReference>
<evidence type="ECO:0000256" key="5">
    <source>
        <dbReference type="SAM" id="Phobius"/>
    </source>
</evidence>
<evidence type="ECO:0000256" key="3">
    <source>
        <dbReference type="ARBA" id="ARBA00023315"/>
    </source>
</evidence>
<evidence type="ECO:0000259" key="6">
    <source>
        <dbReference type="SMART" id="SM00563"/>
    </source>
</evidence>
<feature type="transmembrane region" description="Helical" evidence="5">
    <location>
        <begin position="234"/>
        <end position="252"/>
    </location>
</feature>
<dbReference type="AlphaFoldDB" id="A0A8B8NM24"/>
<feature type="transmembrane region" description="Helical" evidence="5">
    <location>
        <begin position="138"/>
        <end position="163"/>
    </location>
</feature>
<keyword evidence="5" id="KW-1133">Transmembrane helix</keyword>
<sequence length="365" mass="40617">MEVASSSSSPHSIRLCYVRRSGYKDSRSFSSSSLVPFCVYKGVHSAHSLYRRSILRSSSNFSSKCFFHHAKKEIPALQHRPSLKVGFNRPYCYDNLCSRNRFYRYTVVRSELADFGNSGAALPLPAHEVLAKVRGVCFYAVAAIAAIILFQLMLVAHPFVLLLDRYQRKAQHFIAKIWSTLTVAPFVRIEVQGLENLPPPDTPAVYVSNHQSFLDIYTLLTLGRSFKFISKTSIFLYPIIGWAMYLLGTIPLKRMDSRSQLKCFKRCMDLIKKGASVFFFPEGTRSRDGKLGDFKKGAFSVAAKTKVPVVPMTLIGTGKIMPAGQEGIVNSGSVKVVIHKPIEGSDAETLCNEAKNTIAKALNQG</sequence>
<evidence type="ECO:0000256" key="1">
    <source>
        <dbReference type="ARBA" id="ARBA00008655"/>
    </source>
</evidence>
<dbReference type="GeneID" id="115736160"/>
<dbReference type="KEGG" id="rarg:115736160"/>
<dbReference type="InterPro" id="IPR004552">
    <property type="entry name" value="AGP_acyltrans"/>
</dbReference>
<dbReference type="Proteomes" id="UP000827889">
    <property type="component" value="Chromosome 4"/>
</dbReference>
<name>A0A8B8NM24_9MYRT</name>
<dbReference type="RefSeq" id="XP_048133827.1">
    <property type="nucleotide sequence ID" value="XM_048277870.1"/>
</dbReference>
<keyword evidence="5" id="KW-0472">Membrane</keyword>
<evidence type="ECO:0000313" key="9">
    <source>
        <dbReference type="RefSeq" id="XP_048133827.1"/>
    </source>
</evidence>
<keyword evidence="4" id="KW-0443">Lipid metabolism</keyword>
<dbReference type="RefSeq" id="XP_030523555.1">
    <property type="nucleotide sequence ID" value="XM_030667695.1"/>
</dbReference>
<keyword evidence="3 4" id="KW-0012">Acyltransferase</keyword>
<dbReference type="InterPro" id="IPR002123">
    <property type="entry name" value="Plipid/glycerol_acylTrfase"/>
</dbReference>
<keyword evidence="7" id="KW-1185">Reference proteome</keyword>
<keyword evidence="5" id="KW-0812">Transmembrane</keyword>
<dbReference type="SMART" id="SM00563">
    <property type="entry name" value="PlsC"/>
    <property type="match status" value="1"/>
</dbReference>
<keyword evidence="2 4" id="KW-0808">Transferase</keyword>
<comment type="catalytic activity">
    <reaction evidence="4">
        <text>a 1-acyl-sn-glycero-3-phosphate + an acyl-CoA = a 1,2-diacyl-sn-glycero-3-phosphate + CoA</text>
        <dbReference type="Rhea" id="RHEA:19709"/>
        <dbReference type="ChEBI" id="CHEBI:57287"/>
        <dbReference type="ChEBI" id="CHEBI:57970"/>
        <dbReference type="ChEBI" id="CHEBI:58342"/>
        <dbReference type="ChEBI" id="CHEBI:58608"/>
        <dbReference type="EC" id="2.3.1.51"/>
    </reaction>
</comment>
<protein>
    <recommendedName>
        <fullName evidence="4">1-acyl-sn-glycerol-3-phosphate acyltransferase</fullName>
        <ecNumber evidence="4">2.3.1.51</ecNumber>
    </recommendedName>
</protein>
<evidence type="ECO:0000313" key="8">
    <source>
        <dbReference type="RefSeq" id="XP_030523555.1"/>
    </source>
</evidence>
<keyword evidence="4" id="KW-0444">Lipid biosynthesis</keyword>